<organism evidence="2 3">
    <name type="scientific">Dendrobium thyrsiflorum</name>
    <name type="common">Pinecone-like raceme dendrobium</name>
    <name type="synonym">Orchid</name>
    <dbReference type="NCBI Taxonomy" id="117978"/>
    <lineage>
        <taxon>Eukaryota</taxon>
        <taxon>Viridiplantae</taxon>
        <taxon>Streptophyta</taxon>
        <taxon>Embryophyta</taxon>
        <taxon>Tracheophyta</taxon>
        <taxon>Spermatophyta</taxon>
        <taxon>Magnoliopsida</taxon>
        <taxon>Liliopsida</taxon>
        <taxon>Asparagales</taxon>
        <taxon>Orchidaceae</taxon>
        <taxon>Epidendroideae</taxon>
        <taxon>Malaxideae</taxon>
        <taxon>Dendrobiinae</taxon>
        <taxon>Dendrobium</taxon>
    </lineage>
</organism>
<protein>
    <recommendedName>
        <fullName evidence="4">DUF4283 domain-containing protein</fullName>
    </recommendedName>
</protein>
<evidence type="ECO:0000313" key="2">
    <source>
        <dbReference type="EMBL" id="KAL0915584.1"/>
    </source>
</evidence>
<dbReference type="Proteomes" id="UP001552299">
    <property type="component" value="Unassembled WGS sequence"/>
</dbReference>
<proteinExistence type="predicted"/>
<comment type="caution">
    <text evidence="2">The sequence shown here is derived from an EMBL/GenBank/DDBJ whole genome shotgun (WGS) entry which is preliminary data.</text>
</comment>
<reference evidence="2 3" key="1">
    <citation type="journal article" date="2024" name="Plant Biotechnol. J.">
        <title>Dendrobium thyrsiflorum genome and its molecular insights into genes involved in important horticultural traits.</title>
        <authorList>
            <person name="Chen B."/>
            <person name="Wang J.Y."/>
            <person name="Zheng P.J."/>
            <person name="Li K.L."/>
            <person name="Liang Y.M."/>
            <person name="Chen X.F."/>
            <person name="Zhang C."/>
            <person name="Zhao X."/>
            <person name="He X."/>
            <person name="Zhang G.Q."/>
            <person name="Liu Z.J."/>
            <person name="Xu Q."/>
        </authorList>
    </citation>
    <scope>NUCLEOTIDE SEQUENCE [LARGE SCALE GENOMIC DNA]</scope>
    <source>
        <strain evidence="2">GZMU011</strain>
    </source>
</reference>
<sequence length="848" mass="96578">MAAPLSGPPSSSVAANHVNLVDPRFLSLVSKSRSFKNVISGSSAASSFPNLKPSTHCGMTSLWISEELSVGFLVTLLDSRHVLIKLENDLDYSRIFVHRSYFVFNCFMKIIKWSPFFDISAESPIVPIWISFPELRLHFFCRRILHGLDSLFGRPLQIDNATTMGSRPSVVRVLVELDVTKQYPSSIWLGPENMVMSKKMLGHKKADCFQLNPDLKKKKDVKAKALVLDDAPKEGNDNANGAITANDIEHEPISTDLIISLDCNEKVVNKKVDFNDCLKDTSVSLNVSNMVPAIVLPRYSDSVKSPFLEGNKESDALGSKDNSQSVCPSNKLDDLWEEGEINSDEERYTLNEFSKVSKALVSLGTKDDSEWIAIKSKNSILIWNVRGVAKLDTWSRIRNLCRIHNITLLVLLEPMVHHSKISVCKRQLGFDNAFSSYSGKNWTFGNCSKLGRTPLWHNLSQFSSSLCGPWFVPGGRLKQCLRCWNKNKFGNIFDNIINTENLVADLEGQLALSIEETDRELIRMARTKLLHLKSVEEEYWRQKVASKFLTEGERKSRFFHNLVNSKRAKSIIKSIKMESGDYYEDSAEIIDSVINYFKNSFGVSKNVYEISNPEMIHSLHLTHVQSINICNATSFSSQVMPLYYLGTPLFKGHKQSFLFDKIFNSIAMKISGWESKVLSMGARLLFIKSVMCSMPVYLLQTINPTKFICERLEKRFNKFFWGSTDSYKKIHWTNWNACMSFWGRRFGLQIYYDLIRSFSFKLWWKFRKNGSLWANYMHKKYCDNTHPSLCFFKQGQSPGWKRLCNLLNGLPNLLFNGASKGVIFSSGKMIGLMWGLLTLTLSFLLSLL</sequence>
<feature type="transmembrane region" description="Helical" evidence="1">
    <location>
        <begin position="829"/>
        <end position="847"/>
    </location>
</feature>
<dbReference type="PANTHER" id="PTHR31286:SF179">
    <property type="entry name" value="RNASE H TYPE-1 DOMAIN-CONTAINING PROTEIN"/>
    <property type="match status" value="1"/>
</dbReference>
<gene>
    <name evidence="2" type="ORF">M5K25_016012</name>
</gene>
<evidence type="ECO:0000256" key="1">
    <source>
        <dbReference type="SAM" id="Phobius"/>
    </source>
</evidence>
<accession>A0ABD0USG1</accession>
<evidence type="ECO:0000313" key="3">
    <source>
        <dbReference type="Proteomes" id="UP001552299"/>
    </source>
</evidence>
<dbReference type="PANTHER" id="PTHR31286">
    <property type="entry name" value="GLYCINE-RICH CELL WALL STRUCTURAL PROTEIN 1.8-LIKE"/>
    <property type="match status" value="1"/>
</dbReference>
<dbReference type="AlphaFoldDB" id="A0ABD0USG1"/>
<dbReference type="InterPro" id="IPR040256">
    <property type="entry name" value="At4g02000-like"/>
</dbReference>
<name>A0ABD0USG1_DENTH</name>
<keyword evidence="3" id="KW-1185">Reference proteome</keyword>
<keyword evidence="1" id="KW-0472">Membrane</keyword>
<keyword evidence="1" id="KW-1133">Transmembrane helix</keyword>
<evidence type="ECO:0008006" key="4">
    <source>
        <dbReference type="Google" id="ProtNLM"/>
    </source>
</evidence>
<keyword evidence="1" id="KW-0812">Transmembrane</keyword>
<dbReference type="EMBL" id="JANQDX010000012">
    <property type="protein sequence ID" value="KAL0915584.1"/>
    <property type="molecule type" value="Genomic_DNA"/>
</dbReference>